<keyword evidence="6 9" id="KW-1133">Transmembrane helix</keyword>
<feature type="transmembrane region" description="Helical" evidence="9">
    <location>
        <begin position="411"/>
        <end position="431"/>
    </location>
</feature>
<feature type="transmembrane region" description="Helical" evidence="9">
    <location>
        <begin position="320"/>
        <end position="339"/>
    </location>
</feature>
<dbReference type="EMBL" id="CM001403">
    <property type="protein sequence ID" value="EHQ28208.1"/>
    <property type="molecule type" value="Genomic_DNA"/>
</dbReference>
<dbReference type="PANTHER" id="PTHR42770">
    <property type="entry name" value="AMINO ACID TRANSPORTER-RELATED"/>
    <property type="match status" value="1"/>
</dbReference>
<dbReference type="PANTHER" id="PTHR42770:SF18">
    <property type="entry name" value="ARGININE_AGMATINE ANTIPORTER"/>
    <property type="match status" value="1"/>
</dbReference>
<comment type="function">
    <text evidence="8">Major component of the acid-resistance (AR) system allowing enteric pathogens to survive the acidic environment in the stomach. Exchanges extracellular arginine for its intracellular decarboxylation product agmatine (Agm) thereby expelling intracellular protons. Probably undergoes several conformational states in order to translocate the substrate across the membrane; keeps the substrate accessible to only 1 side of the membrane at a time by opening and closing 3 membrane-internal gates.</text>
</comment>
<gene>
    <name evidence="10" type="ORF">Mucpa_4117</name>
</gene>
<feature type="transmembrane region" description="Helical" evidence="9">
    <location>
        <begin position="12"/>
        <end position="34"/>
    </location>
</feature>
<dbReference type="Gene3D" id="1.20.1740.10">
    <property type="entry name" value="Amino acid/polyamine transporter I"/>
    <property type="match status" value="1"/>
</dbReference>
<sequence length="446" mass="47510">MTSSKNKLGLWTSTSLVVGNMIGAGVFLMPAALASFGSVSLLGWVFSAIGSFFLARVFGNLSVLLPQSTGGPYAYTQHGLGNFAGFLVAWGYWIAVACANAAITISFVSALSTFFPLLAHSAVAAVLTGLCTIWFLTWINTLGVVASGNVQLVITILKLLPLLIISLGGLFFIRVKNFHPFNSSGTTVFGAITATATMTMFSFVGIESATIPAGSVNNPGKTISRATMLGLLIATLVYVLGSISIMGIIPAKTLQHSLTPYADAAVIMFGADARYWVSAGIAIAAFGALNGWTLIQGQVPFAIAKDQLFPVLFTRQNKKGVPYAGMLISSTMVSVFMTMNYTKGLVEQFKFLLLLSTLSVLIPYLFSSASYIIIRIEKKHHSTGGWLSAITLGTLAFAYSLWAIAGSGQNAVYWGFILLMAGIPFYVWVLYQNKKPGKTSIGTIQE</sequence>
<feature type="transmembrane region" description="Helical" evidence="9">
    <location>
        <begin position="151"/>
        <end position="173"/>
    </location>
</feature>
<reference evidence="10" key="1">
    <citation type="submission" date="2011-09" db="EMBL/GenBank/DDBJ databases">
        <title>The permanent draft genome of Mucilaginibacter paludis DSM 18603.</title>
        <authorList>
            <consortium name="US DOE Joint Genome Institute (JGI-PGF)"/>
            <person name="Lucas S."/>
            <person name="Han J."/>
            <person name="Lapidus A."/>
            <person name="Bruce D."/>
            <person name="Goodwin L."/>
            <person name="Pitluck S."/>
            <person name="Peters L."/>
            <person name="Kyrpides N."/>
            <person name="Mavromatis K."/>
            <person name="Ivanova N."/>
            <person name="Mikhailova N."/>
            <person name="Held B."/>
            <person name="Detter J.C."/>
            <person name="Tapia R."/>
            <person name="Han C."/>
            <person name="Land M."/>
            <person name="Hauser L."/>
            <person name="Markowitz V."/>
            <person name="Cheng J.-F."/>
            <person name="Hugenholtz P."/>
            <person name="Woyke T."/>
            <person name="Wu D."/>
            <person name="Tindall B."/>
            <person name="Brambilla E."/>
            <person name="Klenk H.-P."/>
            <person name="Eisen J.A."/>
        </authorList>
    </citation>
    <scope>NUCLEOTIDE SEQUENCE [LARGE SCALE GENOMIC DNA]</scope>
    <source>
        <strain evidence="10">DSM 18603</strain>
    </source>
</reference>
<feature type="transmembrane region" description="Helical" evidence="9">
    <location>
        <begin position="117"/>
        <end position="139"/>
    </location>
</feature>
<dbReference type="AlphaFoldDB" id="H1Y2M9"/>
<dbReference type="GO" id="GO:0005886">
    <property type="term" value="C:plasma membrane"/>
    <property type="evidence" value="ECO:0007669"/>
    <property type="project" value="UniProtKB-SubCell"/>
</dbReference>
<dbReference type="GO" id="GO:0022857">
    <property type="term" value="F:transmembrane transporter activity"/>
    <property type="evidence" value="ECO:0007669"/>
    <property type="project" value="InterPro"/>
</dbReference>
<evidence type="ECO:0000256" key="6">
    <source>
        <dbReference type="ARBA" id="ARBA00022989"/>
    </source>
</evidence>
<accession>H1Y2M9</accession>
<feature type="transmembrane region" description="Helical" evidence="9">
    <location>
        <begin position="351"/>
        <end position="374"/>
    </location>
</feature>
<feature type="transmembrane region" description="Helical" evidence="9">
    <location>
        <begin position="41"/>
        <end position="63"/>
    </location>
</feature>
<feature type="transmembrane region" description="Helical" evidence="9">
    <location>
        <begin position="386"/>
        <end position="405"/>
    </location>
</feature>
<keyword evidence="11" id="KW-1185">Reference proteome</keyword>
<evidence type="ECO:0000256" key="3">
    <source>
        <dbReference type="ARBA" id="ARBA00021069"/>
    </source>
</evidence>
<keyword evidence="7 9" id="KW-0472">Membrane</keyword>
<dbReference type="STRING" id="714943.Mucpa_4117"/>
<dbReference type="eggNOG" id="COG0531">
    <property type="taxonomic scope" value="Bacteria"/>
</dbReference>
<evidence type="ECO:0000256" key="9">
    <source>
        <dbReference type="SAM" id="Phobius"/>
    </source>
</evidence>
<dbReference type="InterPro" id="IPR050367">
    <property type="entry name" value="APC_superfamily"/>
</dbReference>
<feature type="transmembrane region" description="Helical" evidence="9">
    <location>
        <begin position="83"/>
        <end position="105"/>
    </location>
</feature>
<feature type="transmembrane region" description="Helical" evidence="9">
    <location>
        <begin position="226"/>
        <end position="249"/>
    </location>
</feature>
<dbReference type="RefSeq" id="WP_008508960.1">
    <property type="nucleotide sequence ID" value="NZ_CM001403.1"/>
</dbReference>
<keyword evidence="5 9" id="KW-0812">Transmembrane</keyword>
<comment type="subcellular location">
    <subcellularLocation>
        <location evidence="1">Cell membrane</location>
        <topology evidence="1">Multi-pass membrane protein</topology>
    </subcellularLocation>
</comment>
<evidence type="ECO:0000313" key="11">
    <source>
        <dbReference type="Proteomes" id="UP000002774"/>
    </source>
</evidence>
<dbReference type="Pfam" id="PF13520">
    <property type="entry name" value="AA_permease_2"/>
    <property type="match status" value="1"/>
</dbReference>
<keyword evidence="4" id="KW-1003">Cell membrane</keyword>
<dbReference type="HOGENOM" id="CLU_007946_1_0_10"/>
<dbReference type="PIRSF" id="PIRSF006060">
    <property type="entry name" value="AA_transporter"/>
    <property type="match status" value="1"/>
</dbReference>
<dbReference type="Proteomes" id="UP000002774">
    <property type="component" value="Chromosome"/>
</dbReference>
<proteinExistence type="inferred from homology"/>
<feature type="transmembrane region" description="Helical" evidence="9">
    <location>
        <begin position="185"/>
        <end position="206"/>
    </location>
</feature>
<protein>
    <recommendedName>
        <fullName evidence="3">Arginine/agmatine antiporter</fullName>
    </recommendedName>
</protein>
<evidence type="ECO:0000256" key="5">
    <source>
        <dbReference type="ARBA" id="ARBA00022692"/>
    </source>
</evidence>
<evidence type="ECO:0000313" key="10">
    <source>
        <dbReference type="EMBL" id="EHQ28208.1"/>
    </source>
</evidence>
<organism evidence="10 11">
    <name type="scientific">Mucilaginibacter paludis DSM 18603</name>
    <dbReference type="NCBI Taxonomy" id="714943"/>
    <lineage>
        <taxon>Bacteria</taxon>
        <taxon>Pseudomonadati</taxon>
        <taxon>Bacteroidota</taxon>
        <taxon>Sphingobacteriia</taxon>
        <taxon>Sphingobacteriales</taxon>
        <taxon>Sphingobacteriaceae</taxon>
        <taxon>Mucilaginibacter</taxon>
    </lineage>
</organism>
<evidence type="ECO:0000256" key="1">
    <source>
        <dbReference type="ARBA" id="ARBA00004651"/>
    </source>
</evidence>
<dbReference type="InterPro" id="IPR002293">
    <property type="entry name" value="AA/rel_permease1"/>
</dbReference>
<evidence type="ECO:0000256" key="4">
    <source>
        <dbReference type="ARBA" id="ARBA00022475"/>
    </source>
</evidence>
<comment type="similarity">
    <text evidence="2">Belongs to the amino acid-polyamine-organocation (APC) superfamily. Basic amino acid/polyamine antiporter (APA) (TC 2.A.3.2) family.</text>
</comment>
<name>H1Y2M9_9SPHI</name>
<evidence type="ECO:0000256" key="7">
    <source>
        <dbReference type="ARBA" id="ARBA00023136"/>
    </source>
</evidence>
<evidence type="ECO:0000256" key="8">
    <source>
        <dbReference type="ARBA" id="ARBA00045636"/>
    </source>
</evidence>
<evidence type="ECO:0000256" key="2">
    <source>
        <dbReference type="ARBA" id="ARBA00008220"/>
    </source>
</evidence>
<dbReference type="OrthoDB" id="9806937at2"/>